<sequence length="200" mass="22047">MLPVDPPFPPIALCADAEAAPFEFENSRKFLRCWRGHCHDNELPRADELNLGAMKSLLPELLIYDVVDAATIRFRLAGTLVVKRMGFEPRGMNMIELTPPRIRGQVGLAFTVVAQHRIGIVSHFSHIYEGGRPGRVEMVMLPLGAPEGQPPRVMTLVSREAYEGRAPFGLEETADRVEDATLIDLGYGFPDIGALLARAA</sequence>
<protein>
    <submittedName>
        <fullName evidence="1">PAS domain-containing protein</fullName>
    </submittedName>
</protein>
<dbReference type="EMBL" id="WESC01000017">
    <property type="protein sequence ID" value="KAB7738752.1"/>
    <property type="molecule type" value="Genomic_DNA"/>
</dbReference>
<dbReference type="RefSeq" id="WP_152217377.1">
    <property type="nucleotide sequence ID" value="NZ_WESC01000017.1"/>
</dbReference>
<organism evidence="1 2">
    <name type="scientific">Parvibaculum sedimenti</name>
    <dbReference type="NCBI Taxonomy" id="2608632"/>
    <lineage>
        <taxon>Bacteria</taxon>
        <taxon>Pseudomonadati</taxon>
        <taxon>Pseudomonadota</taxon>
        <taxon>Alphaproteobacteria</taxon>
        <taxon>Hyphomicrobiales</taxon>
        <taxon>Parvibaculaceae</taxon>
        <taxon>Parvibaculum</taxon>
    </lineage>
</organism>
<name>A0A6N6VGD8_9HYPH</name>
<comment type="caution">
    <text evidence="1">The sequence shown here is derived from an EMBL/GenBank/DDBJ whole genome shotgun (WGS) entry which is preliminary data.</text>
</comment>
<dbReference type="Pfam" id="PF07310">
    <property type="entry name" value="PAS_5"/>
    <property type="match status" value="1"/>
</dbReference>
<proteinExistence type="predicted"/>
<reference evidence="1 2" key="1">
    <citation type="submission" date="2019-09" db="EMBL/GenBank/DDBJ databases">
        <title>Parvibaculum sedimenti sp. nov., isolated from sediment.</title>
        <authorList>
            <person name="Wang Y."/>
        </authorList>
    </citation>
    <scope>NUCLEOTIDE SEQUENCE [LARGE SCALE GENOMIC DNA]</scope>
    <source>
        <strain evidence="1 2">HXT-9</strain>
    </source>
</reference>
<dbReference type="Proteomes" id="UP000468901">
    <property type="component" value="Unassembled WGS sequence"/>
</dbReference>
<dbReference type="AlphaFoldDB" id="A0A6N6VGD8"/>
<keyword evidence="2" id="KW-1185">Reference proteome</keyword>
<evidence type="ECO:0000313" key="1">
    <source>
        <dbReference type="EMBL" id="KAB7738752.1"/>
    </source>
</evidence>
<gene>
    <name evidence="1" type="ORF">F2P47_15960</name>
</gene>
<evidence type="ECO:0000313" key="2">
    <source>
        <dbReference type="Proteomes" id="UP000468901"/>
    </source>
</evidence>
<accession>A0A6N6VGD8</accession>
<dbReference type="InterPro" id="IPR009922">
    <property type="entry name" value="DUF1457"/>
</dbReference>